<dbReference type="PANTHER" id="PTHR45789:SF2">
    <property type="entry name" value="FI18025P1"/>
    <property type="match status" value="1"/>
</dbReference>
<dbReference type="EMBL" id="PDNC01000141">
    <property type="protein sequence ID" value="PGG97528.1"/>
    <property type="molecule type" value="Genomic_DNA"/>
</dbReference>
<dbReference type="CDD" id="cd01389">
    <property type="entry name" value="HMG-box_ROX1-like"/>
    <property type="match status" value="1"/>
</dbReference>
<dbReference type="OrthoDB" id="2307332at2759"/>
<dbReference type="Proteomes" id="UP000224080">
    <property type="component" value="Unassembled WGS sequence"/>
</dbReference>
<evidence type="ECO:0000256" key="4">
    <source>
        <dbReference type="SAM" id="MobiDB-lite"/>
    </source>
</evidence>
<evidence type="ECO:0000259" key="5">
    <source>
        <dbReference type="PROSITE" id="PS50118"/>
    </source>
</evidence>
<evidence type="ECO:0000256" key="3">
    <source>
        <dbReference type="PROSITE-ProRule" id="PRU00267"/>
    </source>
</evidence>
<evidence type="ECO:0000256" key="1">
    <source>
        <dbReference type="ARBA" id="ARBA00023125"/>
    </source>
</evidence>
<evidence type="ECO:0000313" key="7">
    <source>
        <dbReference type="Proteomes" id="UP000224080"/>
    </source>
</evidence>
<feature type="compositionally biased region" description="Polar residues" evidence="4">
    <location>
        <begin position="89"/>
        <end position="110"/>
    </location>
</feature>
<name>A0A2B7WLW4_9EURO</name>
<keyword evidence="1 3" id="KW-0238">DNA-binding</keyword>
<proteinExistence type="predicted"/>
<feature type="domain" description="HMG box" evidence="5">
    <location>
        <begin position="184"/>
        <end position="252"/>
    </location>
</feature>
<dbReference type="SMART" id="SM00398">
    <property type="entry name" value="HMG"/>
    <property type="match status" value="1"/>
</dbReference>
<dbReference type="STRING" id="2060905.A0A2B7WLW4"/>
<gene>
    <name evidence="6" type="ORF">GX51_07280</name>
</gene>
<dbReference type="GO" id="GO:0005634">
    <property type="term" value="C:nucleus"/>
    <property type="evidence" value="ECO:0007669"/>
    <property type="project" value="UniProtKB-UniRule"/>
</dbReference>
<dbReference type="Pfam" id="PF00505">
    <property type="entry name" value="HMG_box"/>
    <property type="match status" value="1"/>
</dbReference>
<feature type="region of interest" description="Disordered" evidence="4">
    <location>
        <begin position="245"/>
        <end position="264"/>
    </location>
</feature>
<dbReference type="PROSITE" id="PS50118">
    <property type="entry name" value="HMG_BOX_2"/>
    <property type="match status" value="1"/>
</dbReference>
<dbReference type="SUPFAM" id="SSF47095">
    <property type="entry name" value="HMG-box"/>
    <property type="match status" value="1"/>
</dbReference>
<dbReference type="AlphaFoldDB" id="A0A2B7WLW4"/>
<comment type="caution">
    <text evidence="6">The sequence shown here is derived from an EMBL/GenBank/DDBJ whole genome shotgun (WGS) entry which is preliminary data.</text>
</comment>
<evidence type="ECO:0000313" key="6">
    <source>
        <dbReference type="EMBL" id="PGG97528.1"/>
    </source>
</evidence>
<dbReference type="PANTHER" id="PTHR45789">
    <property type="entry name" value="FI18025P1"/>
    <property type="match status" value="1"/>
</dbReference>
<dbReference type="GO" id="GO:0000981">
    <property type="term" value="F:DNA-binding transcription factor activity, RNA polymerase II-specific"/>
    <property type="evidence" value="ECO:0007669"/>
    <property type="project" value="TreeGrafter"/>
</dbReference>
<feature type="compositionally biased region" description="Basic residues" evidence="4">
    <location>
        <begin position="118"/>
        <end position="134"/>
    </location>
</feature>
<feature type="region of interest" description="Disordered" evidence="4">
    <location>
        <begin position="1"/>
        <end position="20"/>
    </location>
</feature>
<reference evidence="6 7" key="1">
    <citation type="submission" date="2017-10" db="EMBL/GenBank/DDBJ databases">
        <title>Comparative genomics in systemic dimorphic fungi from Ajellomycetaceae.</title>
        <authorList>
            <person name="Munoz J.F."/>
            <person name="Mcewen J.G."/>
            <person name="Clay O.K."/>
            <person name="Cuomo C.A."/>
        </authorList>
    </citation>
    <scope>NUCLEOTIDE SEQUENCE [LARGE SCALE GENOMIC DNA]</scope>
    <source>
        <strain evidence="6 7">UAMH130</strain>
    </source>
</reference>
<dbReference type="InterPro" id="IPR051356">
    <property type="entry name" value="SOX/SOX-like_TF"/>
</dbReference>
<dbReference type="Gene3D" id="1.10.30.10">
    <property type="entry name" value="High mobility group box domain"/>
    <property type="match status" value="1"/>
</dbReference>
<protein>
    <recommendedName>
        <fullName evidence="5">HMG box domain-containing protein</fullName>
    </recommendedName>
</protein>
<feature type="DNA-binding region" description="HMG box" evidence="3">
    <location>
        <begin position="184"/>
        <end position="252"/>
    </location>
</feature>
<dbReference type="InterPro" id="IPR009071">
    <property type="entry name" value="HMG_box_dom"/>
</dbReference>
<keyword evidence="7" id="KW-1185">Reference proteome</keyword>
<evidence type="ECO:0000256" key="2">
    <source>
        <dbReference type="ARBA" id="ARBA00023242"/>
    </source>
</evidence>
<feature type="region of interest" description="Disordered" evidence="4">
    <location>
        <begin position="89"/>
        <end position="136"/>
    </location>
</feature>
<dbReference type="GO" id="GO:0000978">
    <property type="term" value="F:RNA polymerase II cis-regulatory region sequence-specific DNA binding"/>
    <property type="evidence" value="ECO:0007669"/>
    <property type="project" value="TreeGrafter"/>
</dbReference>
<dbReference type="InterPro" id="IPR036910">
    <property type="entry name" value="HMG_box_dom_sf"/>
</dbReference>
<feature type="compositionally biased region" description="Pro residues" evidence="4">
    <location>
        <begin position="1"/>
        <end position="12"/>
    </location>
</feature>
<accession>A0A2B7WLW4</accession>
<keyword evidence="2 3" id="KW-0539">Nucleus</keyword>
<organism evidence="6 7">
    <name type="scientific">Blastomyces parvus</name>
    <dbReference type="NCBI Taxonomy" id="2060905"/>
    <lineage>
        <taxon>Eukaryota</taxon>
        <taxon>Fungi</taxon>
        <taxon>Dikarya</taxon>
        <taxon>Ascomycota</taxon>
        <taxon>Pezizomycotina</taxon>
        <taxon>Eurotiomycetes</taxon>
        <taxon>Eurotiomycetidae</taxon>
        <taxon>Onygenales</taxon>
        <taxon>Ajellomycetaceae</taxon>
        <taxon>Blastomyces</taxon>
    </lineage>
</organism>
<sequence>MSNTRPPSPPPSVDGELTRGLSDCSIEQAELPLLQNRLQSDGVYMQMAQSQPPLLQYTSIEMDPNPEPIIPGGYGVSVPYRNGDEVTYSQAAPSRTPESLSGLPNGTASRRTCVGRSAKPRVRRPARMRKRKVPKVTSANNITVPRPLSELTRGMRIPVRNMELHVTRSAEQRQREVVLRKGKIARPMNSFMLYRSAYAEATKEWCAQNNHQVVSQVAGISWPKEPSEVREYYEKLANLERDNHDKAHPNYKFAPNKSTNTPKKKKALKLKQEKNNDVKGQDFTMPSYQHPVRHMSGPPFQDCSFGSRTPTPMDRDSSYDSRQGTPFEQMGDVYLNGDMNRSSWQMSNPGRPHPGMISPPEQTHYYQPSIHQSQLGPNIEDVTFKKMGVPGMQYDGPGALAGLPGNAHPDLLQQQPLPQSRSPVSLNGLQVDPQLFEFDGQANLASSDGTNYDGQLVMWQMPNAEQQFSRSGLPSQDDERYISQPGMHPGLQQSMDVQREVWNENQVDVGGQFDDWISTGTPFEYGNSQQKHL</sequence>